<dbReference type="InterPro" id="IPR002698">
    <property type="entry name" value="FTHF_cligase"/>
</dbReference>
<dbReference type="AlphaFoldDB" id="A0A1M5G4C0"/>
<gene>
    <name evidence="1" type="ORF">SAMN02745157_3276</name>
</gene>
<dbReference type="EMBL" id="FQUP01000003">
    <property type="protein sequence ID" value="SHF98558.1"/>
    <property type="molecule type" value="Genomic_DNA"/>
</dbReference>
<proteinExistence type="predicted"/>
<dbReference type="GO" id="GO:0016874">
    <property type="term" value="F:ligase activity"/>
    <property type="evidence" value="ECO:0007669"/>
    <property type="project" value="UniProtKB-KW"/>
</dbReference>
<dbReference type="InterPro" id="IPR024185">
    <property type="entry name" value="FTHF_cligase-like_sf"/>
</dbReference>
<dbReference type="SUPFAM" id="SSF100950">
    <property type="entry name" value="NagB/RpiA/CoA transferase-like"/>
    <property type="match status" value="1"/>
</dbReference>
<reference evidence="1 2" key="1">
    <citation type="submission" date="2016-11" db="EMBL/GenBank/DDBJ databases">
        <authorList>
            <person name="Jaros S."/>
            <person name="Januszkiewicz K."/>
            <person name="Wedrychowicz H."/>
        </authorList>
    </citation>
    <scope>NUCLEOTIDE SEQUENCE [LARGE SCALE GENOMIC DNA]</scope>
    <source>
        <strain evidence="1 2">DSM 19436</strain>
    </source>
</reference>
<organism evidence="1 2">
    <name type="scientific">Kaistia soli DSM 19436</name>
    <dbReference type="NCBI Taxonomy" id="1122133"/>
    <lineage>
        <taxon>Bacteria</taxon>
        <taxon>Pseudomonadati</taxon>
        <taxon>Pseudomonadota</taxon>
        <taxon>Alphaproteobacteria</taxon>
        <taxon>Hyphomicrobiales</taxon>
        <taxon>Kaistiaceae</taxon>
        <taxon>Kaistia</taxon>
    </lineage>
</organism>
<dbReference type="OrthoDB" id="9156280at2"/>
<dbReference type="GO" id="GO:0005737">
    <property type="term" value="C:cytoplasm"/>
    <property type="evidence" value="ECO:0007669"/>
    <property type="project" value="TreeGrafter"/>
</dbReference>
<dbReference type="PANTHER" id="PTHR13017:SF0">
    <property type="entry name" value="METHENYLTETRAHYDROFOLATE SYNTHASE DOMAIN-CONTAINING PROTEIN"/>
    <property type="match status" value="1"/>
</dbReference>
<dbReference type="Pfam" id="PF01812">
    <property type="entry name" value="5-FTHF_cyc-lig"/>
    <property type="match status" value="1"/>
</dbReference>
<keyword evidence="1" id="KW-0436">Ligase</keyword>
<accession>A0A1M5G4C0</accession>
<dbReference type="STRING" id="1122133.SAMN02745157_3276"/>
<name>A0A1M5G4C0_9HYPH</name>
<dbReference type="Proteomes" id="UP000184485">
    <property type="component" value="Unassembled WGS sequence"/>
</dbReference>
<dbReference type="Gene3D" id="3.40.50.10420">
    <property type="entry name" value="NagB/RpiA/CoA transferase-like"/>
    <property type="match status" value="1"/>
</dbReference>
<keyword evidence="2" id="KW-1185">Reference proteome</keyword>
<sequence length="247" mass="27651">MSRARIVRERIWEKLRPVAKPDSRFHLNFSEVIPDFEGSESATDRLVAQPFYQKGSYAFVTPDNGLVDLRRRMLEAGKTLVVSTYGIYRGFYLLEPSMVPPGQALFAAWLDGLEHFGRPISLAEIAKRGRFDFMVTGASAVSLDGVRFGKGHGFFDLEWGMFTEVGIVDEATPVAAMVHDVQVVEEKLHPSETDILVDTIATPTRFLEVKRATRPRGIRWDMLSAEQIAATPPLLELQRMKALATPA</sequence>
<evidence type="ECO:0000313" key="1">
    <source>
        <dbReference type="EMBL" id="SHF98558.1"/>
    </source>
</evidence>
<dbReference type="PANTHER" id="PTHR13017">
    <property type="entry name" value="5-FORMYLTETRAHYDROFOLATE CYCLO-LIGASE-RELATED"/>
    <property type="match status" value="1"/>
</dbReference>
<dbReference type="InterPro" id="IPR037171">
    <property type="entry name" value="NagB/RpiA_transferase-like"/>
</dbReference>
<dbReference type="RefSeq" id="WP_073054755.1">
    <property type="nucleotide sequence ID" value="NZ_FQUP01000003.1"/>
</dbReference>
<evidence type="ECO:0000313" key="2">
    <source>
        <dbReference type="Proteomes" id="UP000184485"/>
    </source>
</evidence>
<protein>
    <submittedName>
        <fullName evidence="1">5-formyltetrahydrofolate cyclo-ligase</fullName>
    </submittedName>
</protein>